<evidence type="ECO:0000313" key="3">
    <source>
        <dbReference type="Proteomes" id="UP000663859"/>
    </source>
</evidence>
<dbReference type="EMBL" id="CAJNOB010000032">
    <property type="protein sequence ID" value="CAF0700549.1"/>
    <property type="molecule type" value="Genomic_DNA"/>
</dbReference>
<dbReference type="InterPro" id="IPR038726">
    <property type="entry name" value="PDDEXK_AddAB-type"/>
</dbReference>
<gene>
    <name evidence="2" type="ORF">MPNT_380009</name>
</gene>
<dbReference type="Pfam" id="PF12705">
    <property type="entry name" value="PDDEXK_1"/>
    <property type="match status" value="1"/>
</dbReference>
<comment type="caution">
    <text evidence="2">The sequence shown here is derived from an EMBL/GenBank/DDBJ whole genome shotgun (WGS) entry which is preliminary data.</text>
</comment>
<reference evidence="2" key="1">
    <citation type="submission" date="2021-02" db="EMBL/GenBank/DDBJ databases">
        <authorList>
            <person name="Cremers G."/>
            <person name="Picone N."/>
        </authorList>
    </citation>
    <scope>NUCLEOTIDE SEQUENCE</scope>
    <source>
        <strain evidence="2">PQ17</strain>
    </source>
</reference>
<dbReference type="Gene3D" id="3.90.320.10">
    <property type="match status" value="1"/>
</dbReference>
<evidence type="ECO:0000259" key="1">
    <source>
        <dbReference type="Pfam" id="PF12705"/>
    </source>
</evidence>
<feature type="domain" description="PD-(D/E)XK endonuclease-like" evidence="1">
    <location>
        <begin position="51"/>
        <end position="197"/>
    </location>
</feature>
<dbReference type="InterPro" id="IPR011604">
    <property type="entry name" value="PDDEXK-like_dom_sf"/>
</dbReference>
<dbReference type="Proteomes" id="UP000663859">
    <property type="component" value="Unassembled WGS sequence"/>
</dbReference>
<organism evidence="2 3">
    <name type="scientific">Candidatus Methylacidithermus pantelleriae</name>
    <dbReference type="NCBI Taxonomy" id="2744239"/>
    <lineage>
        <taxon>Bacteria</taxon>
        <taxon>Pseudomonadati</taxon>
        <taxon>Verrucomicrobiota</taxon>
        <taxon>Methylacidiphilae</taxon>
        <taxon>Methylacidiphilales</taxon>
        <taxon>Methylacidiphilaceae</taxon>
        <taxon>Candidatus Methylacidithermus</taxon>
    </lineage>
</organism>
<sequence>MRLITASVFHRRINCPGSALLEAQVPSIPAPEALEGSRLHELLATGQGEENADIRWARETVACLVENLLGEGQSETYYEIDLSYGAEYLGRADFVAVNRTSALIVDYKFYRQENIPPSERQLALLAVGVWDRWCVKKVYAVYVNPLLRATSSVYAYDSTNIEEILLTYLEVLVKIKNTPYTQVGPWCLYCRAKCICDSFSKEVKELWQMGRKIRSG</sequence>
<protein>
    <recommendedName>
        <fullName evidence="1">PD-(D/E)XK endonuclease-like domain-containing protein</fullName>
    </recommendedName>
</protein>
<accession>A0A8J2BR27</accession>
<evidence type="ECO:0000313" key="2">
    <source>
        <dbReference type="EMBL" id="CAF0700549.1"/>
    </source>
</evidence>
<name>A0A8J2BR27_9BACT</name>
<proteinExistence type="predicted"/>
<keyword evidence="3" id="KW-1185">Reference proteome</keyword>
<dbReference type="RefSeq" id="WP_174583434.1">
    <property type="nucleotide sequence ID" value="NZ_CAJNOB010000032.1"/>
</dbReference>
<dbReference type="AlphaFoldDB" id="A0A8J2BR27"/>